<dbReference type="Proteomes" id="UP001548590">
    <property type="component" value="Unassembled WGS sequence"/>
</dbReference>
<reference evidence="1 2" key="1">
    <citation type="submission" date="2024-07" db="EMBL/GenBank/DDBJ databases">
        <title>Uliginosibacterium paludis KCTC:42655.</title>
        <authorList>
            <person name="Kim M.K."/>
        </authorList>
    </citation>
    <scope>NUCLEOTIDE SEQUENCE [LARGE SCALE GENOMIC DNA]</scope>
    <source>
        <strain evidence="1 2">KCTC 42655</strain>
    </source>
</reference>
<accession>A0ABV2CQP2</accession>
<sequence length="59" mass="6483">MPLRSGRSRQTISANIKRLVHEWEAGGHIGTSHPASRSKAVKQAVAIALRKAGVARRRR</sequence>
<evidence type="ECO:0000313" key="1">
    <source>
        <dbReference type="EMBL" id="MET1490241.1"/>
    </source>
</evidence>
<keyword evidence="2" id="KW-1185">Reference proteome</keyword>
<proteinExistence type="predicted"/>
<name>A0ABV2CQP2_9RHOO</name>
<organism evidence="1 2">
    <name type="scientific">Uliginosibacterium paludis</name>
    <dbReference type="NCBI Taxonomy" id="1615952"/>
    <lineage>
        <taxon>Bacteria</taxon>
        <taxon>Pseudomonadati</taxon>
        <taxon>Pseudomonadota</taxon>
        <taxon>Betaproteobacteria</taxon>
        <taxon>Rhodocyclales</taxon>
        <taxon>Zoogloeaceae</taxon>
        <taxon>Uliginosibacterium</taxon>
    </lineage>
</organism>
<evidence type="ECO:0008006" key="3">
    <source>
        <dbReference type="Google" id="ProtNLM"/>
    </source>
</evidence>
<dbReference type="RefSeq" id="WP_345928415.1">
    <property type="nucleotide sequence ID" value="NZ_JBDIVF010000006.1"/>
</dbReference>
<gene>
    <name evidence="1" type="ORF">ABVT11_10430</name>
</gene>
<dbReference type="EMBL" id="JBEWLZ010000005">
    <property type="protein sequence ID" value="MET1490241.1"/>
    <property type="molecule type" value="Genomic_DNA"/>
</dbReference>
<protein>
    <recommendedName>
        <fullName evidence="3">Integrase</fullName>
    </recommendedName>
</protein>
<comment type="caution">
    <text evidence="1">The sequence shown here is derived from an EMBL/GenBank/DDBJ whole genome shotgun (WGS) entry which is preliminary data.</text>
</comment>
<evidence type="ECO:0000313" key="2">
    <source>
        <dbReference type="Proteomes" id="UP001548590"/>
    </source>
</evidence>